<evidence type="ECO:0000256" key="6">
    <source>
        <dbReference type="SAM" id="MobiDB-lite"/>
    </source>
</evidence>
<feature type="region of interest" description="Disordered" evidence="6">
    <location>
        <begin position="73"/>
        <end position="98"/>
    </location>
</feature>
<dbReference type="EMBL" id="CP021425">
    <property type="protein sequence ID" value="ARU55469.1"/>
    <property type="molecule type" value="Genomic_DNA"/>
</dbReference>
<dbReference type="CDD" id="cd13553">
    <property type="entry name" value="PBP2_NrtA_CpmA_like"/>
    <property type="match status" value="1"/>
</dbReference>
<evidence type="ECO:0000256" key="4">
    <source>
        <dbReference type="ARBA" id="ARBA00022519"/>
    </source>
</evidence>
<evidence type="ECO:0000313" key="8">
    <source>
        <dbReference type="Proteomes" id="UP000196027"/>
    </source>
</evidence>
<dbReference type="KEGG" id="ome:OLMES_1392"/>
<evidence type="ECO:0000313" key="7">
    <source>
        <dbReference type="EMBL" id="ARU55469.1"/>
    </source>
</evidence>
<dbReference type="PANTHER" id="PTHR30024:SF43">
    <property type="entry name" value="BLL4572 PROTEIN"/>
    <property type="match status" value="1"/>
</dbReference>
<evidence type="ECO:0000256" key="3">
    <source>
        <dbReference type="ARBA" id="ARBA00022475"/>
    </source>
</evidence>
<keyword evidence="8" id="KW-1185">Reference proteome</keyword>
<dbReference type="Proteomes" id="UP000196027">
    <property type="component" value="Chromosome"/>
</dbReference>
<dbReference type="Gene3D" id="3.40.190.10">
    <property type="entry name" value="Periplasmic binding protein-like II"/>
    <property type="match status" value="2"/>
</dbReference>
<accession>A0A1Y0I5H7</accession>
<name>A0A1Y0I5H7_9GAMM</name>
<organism evidence="7 8">
    <name type="scientific">Oleiphilus messinensis</name>
    <dbReference type="NCBI Taxonomy" id="141451"/>
    <lineage>
        <taxon>Bacteria</taxon>
        <taxon>Pseudomonadati</taxon>
        <taxon>Pseudomonadota</taxon>
        <taxon>Gammaproteobacteria</taxon>
        <taxon>Oceanospirillales</taxon>
        <taxon>Oleiphilaceae</taxon>
        <taxon>Oleiphilus</taxon>
    </lineage>
</organism>
<keyword evidence="5" id="KW-0472">Membrane</keyword>
<dbReference type="Pfam" id="PF13379">
    <property type="entry name" value="NMT1_2"/>
    <property type="match status" value="1"/>
</dbReference>
<gene>
    <name evidence="7" type="ORF">OLMES_1392</name>
</gene>
<dbReference type="InterPro" id="IPR044527">
    <property type="entry name" value="NrtA/CpmA_ABC-bd_dom"/>
</dbReference>
<dbReference type="RefSeq" id="WP_232465281.1">
    <property type="nucleotide sequence ID" value="NZ_CP021425.1"/>
</dbReference>
<feature type="compositionally biased region" description="Polar residues" evidence="6">
    <location>
        <begin position="79"/>
        <end position="94"/>
    </location>
</feature>
<dbReference type="PANTHER" id="PTHR30024">
    <property type="entry name" value="ALIPHATIC SULFONATES-BINDING PROTEIN-RELATED"/>
    <property type="match status" value="1"/>
</dbReference>
<sequence length="513" mass="56718">MPGNNALAMDKTANVTGLGAVQLTLREVNMTTKSLGNPYDPNVSLKHDQSCLCPQCSQGGVPLNEKELEAKLSDMPSRPENNGTKSGGSPSIPNTPEDMLDRAVENAVVRAVFNGNEQNRRQFMSMMGGGAFAALLASIFPLDAAKAAMKEASGPLEKTKLNIGFVPITCATPIIMAHPLGFYQKYGLDVDVIKTAGWAVARDKSLAREYDASHMLTPMPLAMTLGAGSTAEPYIMPAVENINGQAIVLHVKHKDKRNPKDWKGFKFGVPFDYSMHNFLLRYYVAEHGIDPDKDIQIRVVPPPEMVANLRAGNLDGYLSPDPFNQRAVWEKVGFIHLLTKEIWEGHPCCAFATSQRFAMENPNTYGALLKAIVDATHYSSNPDNRKEISKAIAPKNYLNQPVPVIEQVLTGRYADGLGSVGNVPDRIDFDPFPWHSMAVWILTQMKRWGYVKGDLNYQKIAEEVYLASDAGKMMKELGYEPPAKTYENYTIMGKTFDYTKPEEYINSFAIKRG</sequence>
<evidence type="ECO:0000256" key="5">
    <source>
        <dbReference type="ARBA" id="ARBA00023136"/>
    </source>
</evidence>
<keyword evidence="4" id="KW-0997">Cell inner membrane</keyword>
<dbReference type="SUPFAM" id="SSF53850">
    <property type="entry name" value="Periplasmic binding protein-like II"/>
    <property type="match status" value="1"/>
</dbReference>
<comment type="subcellular location">
    <subcellularLocation>
        <location evidence="1">Endomembrane system</location>
    </subcellularLocation>
</comment>
<dbReference type="GO" id="GO:0012505">
    <property type="term" value="C:endomembrane system"/>
    <property type="evidence" value="ECO:0007669"/>
    <property type="project" value="UniProtKB-SubCell"/>
</dbReference>
<dbReference type="AlphaFoldDB" id="A0A1Y0I5H7"/>
<proteinExistence type="predicted"/>
<keyword evidence="3" id="KW-1003">Cell membrane</keyword>
<keyword evidence="2" id="KW-0813">Transport</keyword>
<evidence type="ECO:0000256" key="2">
    <source>
        <dbReference type="ARBA" id="ARBA00022448"/>
    </source>
</evidence>
<protein>
    <submittedName>
        <fullName evidence="7">Nitrate transporter component, nrtA</fullName>
    </submittedName>
</protein>
<evidence type="ECO:0000256" key="1">
    <source>
        <dbReference type="ARBA" id="ARBA00004308"/>
    </source>
</evidence>
<reference evidence="7 8" key="1">
    <citation type="submission" date="2017-05" db="EMBL/GenBank/DDBJ databases">
        <title>Genomic insights into alkan degradation activity of Oleiphilus messinensis.</title>
        <authorList>
            <person name="Kozyavkin S.A."/>
            <person name="Slesarev A.I."/>
            <person name="Golyshin P.N."/>
            <person name="Korzhenkov A."/>
            <person name="Golyshina O.N."/>
            <person name="Toshchakov S.V."/>
        </authorList>
    </citation>
    <scope>NUCLEOTIDE SEQUENCE [LARGE SCALE GENOMIC DNA]</scope>
    <source>
        <strain evidence="7 8">ME102</strain>
    </source>
</reference>